<dbReference type="GO" id="GO:0051015">
    <property type="term" value="F:actin filament binding"/>
    <property type="evidence" value="ECO:0007669"/>
    <property type="project" value="InterPro"/>
</dbReference>
<dbReference type="Gene3D" id="1.20.58.2220">
    <property type="entry name" value="Formin, FH2 domain"/>
    <property type="match status" value="1"/>
</dbReference>
<evidence type="ECO:0000313" key="7">
    <source>
        <dbReference type="EMBL" id="KAE9458190.1"/>
    </source>
</evidence>
<dbReference type="InterPro" id="IPR042201">
    <property type="entry name" value="FH2_Formin_sf"/>
</dbReference>
<feature type="compositionally biased region" description="Low complexity" evidence="3">
    <location>
        <begin position="392"/>
        <end position="401"/>
    </location>
</feature>
<feature type="compositionally biased region" description="Low complexity" evidence="3">
    <location>
        <begin position="157"/>
        <end position="182"/>
    </location>
</feature>
<name>A0A6A4LIL1_9ERIC</name>
<dbReference type="AlphaFoldDB" id="A0A6A4LIL1"/>
<dbReference type="PROSITE" id="PS51444">
    <property type="entry name" value="FH2"/>
    <property type="match status" value="1"/>
</dbReference>
<dbReference type="Proteomes" id="UP000428333">
    <property type="component" value="Linkage Group LG06"/>
</dbReference>
<dbReference type="GO" id="GO:0045010">
    <property type="term" value="P:actin nucleation"/>
    <property type="evidence" value="ECO:0007669"/>
    <property type="project" value="InterPro"/>
</dbReference>
<dbReference type="SMART" id="SM00498">
    <property type="entry name" value="FH2"/>
    <property type="match status" value="1"/>
</dbReference>
<evidence type="ECO:0000256" key="1">
    <source>
        <dbReference type="ARBA" id="ARBA00025793"/>
    </source>
</evidence>
<comment type="caution">
    <text evidence="7">The sequence shown here is derived from an EMBL/GenBank/DDBJ whole genome shotgun (WGS) entry which is preliminary data.</text>
</comment>
<feature type="region of interest" description="Disordered" evidence="3">
    <location>
        <begin position="323"/>
        <end position="469"/>
    </location>
</feature>
<feature type="transmembrane region" description="Helical" evidence="4">
    <location>
        <begin position="223"/>
        <end position="245"/>
    </location>
</feature>
<dbReference type="PANTHER" id="PTHR23213:SF269">
    <property type="entry name" value="FORMIN-LIKE PROTEIN 5"/>
    <property type="match status" value="1"/>
</dbReference>
<feature type="chain" id="PRO_5025583793" description="Formin-like protein" evidence="5">
    <location>
        <begin position="23"/>
        <end position="966"/>
    </location>
</feature>
<keyword evidence="4" id="KW-0812">Transmembrane</keyword>
<protein>
    <recommendedName>
        <fullName evidence="2">Formin-like protein</fullName>
    </recommendedName>
</protein>
<proteinExistence type="inferred from homology"/>
<dbReference type="OrthoDB" id="1668162at2759"/>
<keyword evidence="4" id="KW-0472">Membrane</keyword>
<feature type="region of interest" description="Disordered" evidence="3">
    <location>
        <begin position="154"/>
        <end position="219"/>
    </location>
</feature>
<dbReference type="InterPro" id="IPR056671">
    <property type="entry name" value="DUF7769"/>
</dbReference>
<comment type="similarity">
    <text evidence="1">Belongs to the formin-like family. Class-I subfamily.</text>
</comment>
<keyword evidence="5" id="KW-0732">Signal</keyword>
<evidence type="ECO:0000259" key="6">
    <source>
        <dbReference type="PROSITE" id="PS51444"/>
    </source>
</evidence>
<feature type="domain" description="FH2" evidence="6">
    <location>
        <begin position="462"/>
        <end position="846"/>
    </location>
</feature>
<evidence type="ECO:0000256" key="4">
    <source>
        <dbReference type="SAM" id="Phobius"/>
    </source>
</evidence>
<dbReference type="Pfam" id="PF02181">
    <property type="entry name" value="FH2"/>
    <property type="match status" value="1"/>
</dbReference>
<keyword evidence="4" id="KW-1133">Transmembrane helix</keyword>
<dbReference type="InterPro" id="IPR027643">
    <property type="entry name" value="Formin-like_plant"/>
</dbReference>
<reference evidence="7 8" key="1">
    <citation type="journal article" date="2019" name="Genome Biol. Evol.">
        <title>The Rhododendron genome and chromosomal organization provide insight into shared whole-genome duplications across the heath family (Ericaceae).</title>
        <authorList>
            <person name="Soza V.L."/>
            <person name="Lindsley D."/>
            <person name="Waalkes A."/>
            <person name="Ramage E."/>
            <person name="Patwardhan R.P."/>
            <person name="Burton J.N."/>
            <person name="Adey A."/>
            <person name="Kumar A."/>
            <person name="Qiu R."/>
            <person name="Shendure J."/>
            <person name="Hall B."/>
        </authorList>
    </citation>
    <scope>NUCLEOTIDE SEQUENCE [LARGE SCALE GENOMIC DNA]</scope>
    <source>
        <strain evidence="7">RSF 1966-606</strain>
    </source>
</reference>
<evidence type="ECO:0000256" key="5">
    <source>
        <dbReference type="SAM" id="SignalP"/>
    </source>
</evidence>
<dbReference type="InterPro" id="IPR015425">
    <property type="entry name" value="FH2_Formin"/>
</dbReference>
<dbReference type="Pfam" id="PF24964">
    <property type="entry name" value="DUF7769"/>
    <property type="match status" value="1"/>
</dbReference>
<evidence type="ECO:0000313" key="8">
    <source>
        <dbReference type="Proteomes" id="UP000428333"/>
    </source>
</evidence>
<feature type="non-terminal residue" evidence="7">
    <location>
        <position position="1"/>
    </location>
</feature>
<dbReference type="SUPFAM" id="SSF101447">
    <property type="entry name" value="Formin homology 2 domain (FH2 domain)"/>
    <property type="match status" value="1"/>
</dbReference>
<accession>A0A6A4LIL1</accession>
<feature type="compositionally biased region" description="Polar residues" evidence="3">
    <location>
        <begin position="324"/>
        <end position="345"/>
    </location>
</feature>
<dbReference type="EMBL" id="QEFC01001429">
    <property type="protein sequence ID" value="KAE9458190.1"/>
    <property type="molecule type" value="Genomic_DNA"/>
</dbReference>
<feature type="compositionally biased region" description="Pro residues" evidence="3">
    <location>
        <begin position="375"/>
        <end position="391"/>
    </location>
</feature>
<dbReference type="PANTHER" id="PTHR23213">
    <property type="entry name" value="FORMIN-RELATED"/>
    <property type="match status" value="1"/>
</dbReference>
<feature type="compositionally biased region" description="Pro residues" evidence="3">
    <location>
        <begin position="423"/>
        <end position="458"/>
    </location>
</feature>
<sequence length="966" mass="105592">MDVRGVLRFFAIALLCFNLAAAGSEGNRKADELVLEYRFYSALGQINEDLAELLWVHCGVDLINVKEAVEDLQLYAAELKSGFDTAIGSRRTLLAEEDTQKPVHVLNPEVNQILDCLRQKNLQTLIYGEEGGSKNWYTKYLEFFSARTDAPGRRHLLQSPASSPSPSSAPSPSDSQLSAQSPSPSPSPVVPFSQPTADGYSSATSNSSTSGQTNKKNSNRKPVVVAVVVTATLSFVFAALLFICYRCRKGSGGGRNDERPLLSLSLSDYSIGSARRMFSPRNSINKEKHDIQSFNTNLNNSNAASPLDANYYGESNIFSAPKADTQSVGTAKTSTWDSVPVSHSSLKPPPGRLSNPAGFPPLKPPPGREDSLPSKQPPPVKESPPPPPPVPASSLKASSGTPRPPPSGPPPPPIPSGIKTGTRPPPPPRSGAPPPRPPPVGSKPLRPSPVGPNHPPNPAGEGSEADGTKTKLKPFFWDKVLANPDQSMVWNEIRSGSFQFNEEMIETLFGYATPEKNKNEAKKESSSQDPSTQYIQIIDSKKAQNLSILLRALNVTTEEVCDALQEGNELPSELLQTLFKMAPTSEEELKLRLFSGDLSRLGPADRFLKVLGDIPFAFKRMESLLFMGTFKEEVSMIQDSFTTLEAACTELRKSRLFLKLLEAVLKTGNRMNVGTFRGGAQAFKLDTLLKLSDVKGIDGKTTLLHFVVLEIIRSEGVRAARTARESQSVSTIGSDDLLDDPSSDSEEHYRSLGLQAVSGLSTELENVKRAAVLDADSLTGVVAKLGRQIVKARDFLNSDMKNVDEGNGFHRALKSFVQNAEGDIMSLIEEEKRIVALVNSTADYFQGRPEKMRGCDYLLLPNHDLTNEQREEIFQALLLRCVDGKLKRGCVPEVAAMFFVSKRTVHRIWSRAEACVASGLRANVSSKKHGRAGRKRRQIDWNKVKEIPRYRPIDAAATLPLQCCYE</sequence>
<gene>
    <name evidence="7" type="ORF">C3L33_09918</name>
</gene>
<keyword evidence="8" id="KW-1185">Reference proteome</keyword>
<feature type="compositionally biased region" description="Low complexity" evidence="3">
    <location>
        <begin position="201"/>
        <end position="216"/>
    </location>
</feature>
<evidence type="ECO:0000256" key="3">
    <source>
        <dbReference type="SAM" id="MobiDB-lite"/>
    </source>
</evidence>
<evidence type="ECO:0000256" key="2">
    <source>
        <dbReference type="RuleBase" id="RU361260"/>
    </source>
</evidence>
<feature type="compositionally biased region" description="Pro residues" evidence="3">
    <location>
        <begin position="402"/>
        <end position="415"/>
    </location>
</feature>
<feature type="signal peptide" evidence="5">
    <location>
        <begin position="1"/>
        <end position="22"/>
    </location>
</feature>
<organism evidence="7 8">
    <name type="scientific">Rhododendron williamsianum</name>
    <dbReference type="NCBI Taxonomy" id="262921"/>
    <lineage>
        <taxon>Eukaryota</taxon>
        <taxon>Viridiplantae</taxon>
        <taxon>Streptophyta</taxon>
        <taxon>Embryophyta</taxon>
        <taxon>Tracheophyta</taxon>
        <taxon>Spermatophyta</taxon>
        <taxon>Magnoliopsida</taxon>
        <taxon>eudicotyledons</taxon>
        <taxon>Gunneridae</taxon>
        <taxon>Pentapetalae</taxon>
        <taxon>asterids</taxon>
        <taxon>Ericales</taxon>
        <taxon>Ericaceae</taxon>
        <taxon>Ericoideae</taxon>
        <taxon>Rhodoreae</taxon>
        <taxon>Rhododendron</taxon>
    </lineage>
</organism>